<name>A0A1A2T382_MYCNT</name>
<evidence type="ECO:0000313" key="9">
    <source>
        <dbReference type="Proteomes" id="UP000092389"/>
    </source>
</evidence>
<comment type="similarity">
    <text evidence="1 7">Belongs to the cytochrome P450 family.</text>
</comment>
<dbReference type="CDD" id="cd11035">
    <property type="entry name" value="P450cam-like"/>
    <property type="match status" value="1"/>
</dbReference>
<dbReference type="Gene3D" id="1.10.630.10">
    <property type="entry name" value="Cytochrome P450"/>
    <property type="match status" value="1"/>
</dbReference>
<dbReference type="PANTHER" id="PTHR46696">
    <property type="entry name" value="P450, PUTATIVE (EUROFUNG)-RELATED"/>
    <property type="match status" value="1"/>
</dbReference>
<evidence type="ECO:0000256" key="3">
    <source>
        <dbReference type="ARBA" id="ARBA00022723"/>
    </source>
</evidence>
<dbReference type="Pfam" id="PF00067">
    <property type="entry name" value="p450"/>
    <property type="match status" value="1"/>
</dbReference>
<gene>
    <name evidence="8" type="ORF">A5683_00645</name>
</gene>
<keyword evidence="5 7" id="KW-0408">Iron</keyword>
<dbReference type="PRINTS" id="PR00385">
    <property type="entry name" value="P450"/>
</dbReference>
<dbReference type="EMBL" id="LZJU01000149">
    <property type="protein sequence ID" value="OBH70492.1"/>
    <property type="molecule type" value="Genomic_DNA"/>
</dbReference>
<sequence length="395" mass="44266">MTDYTFQSGPVPPCANFAKLDGLQKQHRPYLQTEEAGGYWVITDHDAIREGLQHPELFSNRVMVPTEPNPAYKWIPLMLDPPEHSVWRRLLAEYFSPGRVKRLEQEQRSFASELIEGFRATGSCDFYRDFAAIFPTTIFLQIMGLPIHRLPDFMVWEDAILRANADSDPDGSKAGAAMVEVMGYFAGLIAEKRTNPDSWEDDIVSHALEWRIDGEPPADQDLLSCFLLLFMAGLDTVTSQLCYAMHHLASHQAGRAKLVADPDRVPDAVEELVRAYSIVQTARIAMQDIDFHGCPIKEGDMVAFPLAMANRDPKEHERGGEVDFDAGAPRHIGFGAGPHRCLGSHLARQEMVVALQEWHRLIPDYQLAHDGELGAVSEHAGGVFGIDRLPLRWDI</sequence>
<dbReference type="OrthoDB" id="3599725at2"/>
<proteinExistence type="inferred from homology"/>
<evidence type="ECO:0000256" key="1">
    <source>
        <dbReference type="ARBA" id="ARBA00010617"/>
    </source>
</evidence>
<dbReference type="GO" id="GO:0020037">
    <property type="term" value="F:heme binding"/>
    <property type="evidence" value="ECO:0007669"/>
    <property type="project" value="InterPro"/>
</dbReference>
<comment type="caution">
    <text evidence="8">The sequence shown here is derived from an EMBL/GenBank/DDBJ whole genome shotgun (WGS) entry which is preliminary data.</text>
</comment>
<dbReference type="InterPro" id="IPR017972">
    <property type="entry name" value="Cyt_P450_CS"/>
</dbReference>
<dbReference type="SUPFAM" id="SSF48264">
    <property type="entry name" value="Cytochrome P450"/>
    <property type="match status" value="1"/>
</dbReference>
<dbReference type="PROSITE" id="PS00086">
    <property type="entry name" value="CYTOCHROME_P450"/>
    <property type="match status" value="1"/>
</dbReference>
<dbReference type="InterPro" id="IPR036396">
    <property type="entry name" value="Cyt_P450_sf"/>
</dbReference>
<dbReference type="InterPro" id="IPR002397">
    <property type="entry name" value="Cyt_P450_B"/>
</dbReference>
<dbReference type="AlphaFoldDB" id="A0A1A2T382"/>
<dbReference type="GO" id="GO:0004497">
    <property type="term" value="F:monooxygenase activity"/>
    <property type="evidence" value="ECO:0007669"/>
    <property type="project" value="UniProtKB-KW"/>
</dbReference>
<dbReference type="Proteomes" id="UP000092389">
    <property type="component" value="Unassembled WGS sequence"/>
</dbReference>
<accession>A0A1A2T382</accession>
<dbReference type="InterPro" id="IPR001128">
    <property type="entry name" value="Cyt_P450"/>
</dbReference>
<keyword evidence="6 7" id="KW-0503">Monooxygenase</keyword>
<evidence type="ECO:0000313" key="8">
    <source>
        <dbReference type="EMBL" id="OBH70492.1"/>
    </source>
</evidence>
<keyword evidence="3 7" id="KW-0479">Metal-binding</keyword>
<keyword evidence="2 7" id="KW-0349">Heme</keyword>
<keyword evidence="4 7" id="KW-0560">Oxidoreductase</keyword>
<evidence type="ECO:0000256" key="5">
    <source>
        <dbReference type="ARBA" id="ARBA00023004"/>
    </source>
</evidence>
<evidence type="ECO:0000256" key="6">
    <source>
        <dbReference type="ARBA" id="ARBA00023033"/>
    </source>
</evidence>
<organism evidence="8 9">
    <name type="scientific">Mycobacterium mantenii</name>
    <dbReference type="NCBI Taxonomy" id="560555"/>
    <lineage>
        <taxon>Bacteria</taxon>
        <taxon>Bacillati</taxon>
        <taxon>Actinomycetota</taxon>
        <taxon>Actinomycetes</taxon>
        <taxon>Mycobacteriales</taxon>
        <taxon>Mycobacteriaceae</taxon>
        <taxon>Mycobacterium</taxon>
        <taxon>Mycobacterium avium complex (MAC)</taxon>
    </lineage>
</organism>
<dbReference type="PRINTS" id="PR00359">
    <property type="entry name" value="BP450"/>
</dbReference>
<dbReference type="PANTHER" id="PTHR46696:SF6">
    <property type="entry name" value="P450, PUTATIVE (EUROFUNG)-RELATED"/>
    <property type="match status" value="1"/>
</dbReference>
<dbReference type="GO" id="GO:0016705">
    <property type="term" value="F:oxidoreductase activity, acting on paired donors, with incorporation or reduction of molecular oxygen"/>
    <property type="evidence" value="ECO:0007669"/>
    <property type="project" value="InterPro"/>
</dbReference>
<dbReference type="GO" id="GO:0005506">
    <property type="term" value="F:iron ion binding"/>
    <property type="evidence" value="ECO:0007669"/>
    <property type="project" value="InterPro"/>
</dbReference>
<evidence type="ECO:0000256" key="2">
    <source>
        <dbReference type="ARBA" id="ARBA00022617"/>
    </source>
</evidence>
<evidence type="ECO:0000256" key="7">
    <source>
        <dbReference type="RuleBase" id="RU000461"/>
    </source>
</evidence>
<evidence type="ECO:0000256" key="4">
    <source>
        <dbReference type="ARBA" id="ARBA00023002"/>
    </source>
</evidence>
<protein>
    <submittedName>
        <fullName evidence="8">Cytochrome</fullName>
    </submittedName>
</protein>
<reference evidence="8 9" key="1">
    <citation type="submission" date="2016-06" db="EMBL/GenBank/DDBJ databases">
        <authorList>
            <person name="Kjaerup R.B."/>
            <person name="Dalgaard T.S."/>
            <person name="Juul-Madsen H.R."/>
        </authorList>
    </citation>
    <scope>NUCLEOTIDE SEQUENCE [LARGE SCALE GENOMIC DNA]</scope>
    <source>
        <strain evidence="8 9">E152</strain>
    </source>
</reference>